<dbReference type="Proteomes" id="UP000325558">
    <property type="component" value="Unassembled WGS sequence"/>
</dbReference>
<proteinExistence type="predicted"/>
<accession>A0A5N6XYL2</accession>
<evidence type="ECO:0000313" key="1">
    <source>
        <dbReference type="EMBL" id="KAE8338291.1"/>
    </source>
</evidence>
<name>A0A5N6XYL2_9EURO</name>
<dbReference type="EMBL" id="ML737169">
    <property type="protein sequence ID" value="KAE8338291.1"/>
    <property type="molecule type" value="Genomic_DNA"/>
</dbReference>
<sequence>MLWISTAIPTLRAATLRVYRHEAREATIIYVIIRHGACILLSKLALLLLLLFELTSSITGTLADVLLLFLSRPKAMSFQLPH</sequence>
<organism evidence="1">
    <name type="scientific">Aspergillus arachidicola</name>
    <dbReference type="NCBI Taxonomy" id="656916"/>
    <lineage>
        <taxon>Eukaryota</taxon>
        <taxon>Fungi</taxon>
        <taxon>Dikarya</taxon>
        <taxon>Ascomycota</taxon>
        <taxon>Pezizomycotina</taxon>
        <taxon>Eurotiomycetes</taxon>
        <taxon>Eurotiomycetidae</taxon>
        <taxon>Eurotiales</taxon>
        <taxon>Aspergillaceae</taxon>
        <taxon>Aspergillus</taxon>
        <taxon>Aspergillus subgen. Circumdati</taxon>
    </lineage>
</organism>
<protein>
    <submittedName>
        <fullName evidence="1">Uncharacterized protein</fullName>
    </submittedName>
</protein>
<dbReference type="AlphaFoldDB" id="A0A5N6XYL2"/>
<reference evidence="1" key="1">
    <citation type="submission" date="2019-04" db="EMBL/GenBank/DDBJ databases">
        <title>Friends and foes A comparative genomics study of 23 Aspergillus species from section Flavi.</title>
        <authorList>
            <consortium name="DOE Joint Genome Institute"/>
            <person name="Kjaerbolling I."/>
            <person name="Vesth T."/>
            <person name="Frisvad J.C."/>
            <person name="Nybo J.L."/>
            <person name="Theobald S."/>
            <person name="Kildgaard S."/>
            <person name="Isbrandt T."/>
            <person name="Kuo A."/>
            <person name="Sato A."/>
            <person name="Lyhne E.K."/>
            <person name="Kogle M.E."/>
            <person name="Wiebenga A."/>
            <person name="Kun R.S."/>
            <person name="Lubbers R.J."/>
            <person name="Makela M.R."/>
            <person name="Barry K."/>
            <person name="Chovatia M."/>
            <person name="Clum A."/>
            <person name="Daum C."/>
            <person name="Haridas S."/>
            <person name="He G."/>
            <person name="LaButti K."/>
            <person name="Lipzen A."/>
            <person name="Mondo S."/>
            <person name="Riley R."/>
            <person name="Salamov A."/>
            <person name="Simmons B.A."/>
            <person name="Magnuson J.K."/>
            <person name="Henrissat B."/>
            <person name="Mortensen U.H."/>
            <person name="Larsen T.O."/>
            <person name="Devries R.P."/>
            <person name="Grigoriev I.V."/>
            <person name="Machida M."/>
            <person name="Baker S.E."/>
            <person name="Andersen M.R."/>
        </authorList>
    </citation>
    <scope>NUCLEOTIDE SEQUENCE</scope>
    <source>
        <strain evidence="1">CBS 117612</strain>
    </source>
</reference>
<gene>
    <name evidence="1" type="ORF">BDV24DRAFT_89257</name>
</gene>